<evidence type="ECO:0000256" key="10">
    <source>
        <dbReference type="ARBA" id="ARBA00031366"/>
    </source>
</evidence>
<accession>A0A8H7GZN5</accession>
<name>A0A8H7GZN5_9ASCO</name>
<keyword evidence="7" id="KW-0809">Transit peptide</keyword>
<evidence type="ECO:0000313" key="14">
    <source>
        <dbReference type="Proteomes" id="UP000649328"/>
    </source>
</evidence>
<dbReference type="GO" id="GO:0006123">
    <property type="term" value="P:mitochondrial electron transport, cytochrome c to oxygen"/>
    <property type="evidence" value="ECO:0007669"/>
    <property type="project" value="InterPro"/>
</dbReference>
<feature type="binding site" evidence="12">
    <location>
        <position position="132"/>
    </location>
    <ligand>
        <name>Zn(2+)</name>
        <dbReference type="ChEBI" id="CHEBI:29105"/>
    </ligand>
</feature>
<dbReference type="GO" id="GO:0046872">
    <property type="term" value="F:metal ion binding"/>
    <property type="evidence" value="ECO:0007669"/>
    <property type="project" value="UniProtKB-KW"/>
</dbReference>
<evidence type="ECO:0000256" key="9">
    <source>
        <dbReference type="ARBA" id="ARBA00023136"/>
    </source>
</evidence>
<dbReference type="InterPro" id="IPR036972">
    <property type="entry name" value="Cyt_c_oxidase_su5b_sf"/>
</dbReference>
<dbReference type="EMBL" id="JACBPP010000001">
    <property type="protein sequence ID" value="KAF8005181.1"/>
    <property type="molecule type" value="Genomic_DNA"/>
</dbReference>
<evidence type="ECO:0000256" key="3">
    <source>
        <dbReference type="ARBA" id="ARBA00010292"/>
    </source>
</evidence>
<evidence type="ECO:0000256" key="1">
    <source>
        <dbReference type="ARBA" id="ARBA00004443"/>
    </source>
</evidence>
<dbReference type="Gene3D" id="2.60.11.10">
    <property type="entry name" value="Cytochrome c oxidase, subunit Vb"/>
    <property type="match status" value="1"/>
</dbReference>
<dbReference type="OrthoDB" id="10249250at2759"/>
<comment type="subcellular location">
    <subcellularLocation>
        <location evidence="1">Mitochondrion inner membrane</location>
        <topology evidence="1">Peripheral membrane protein</topology>
        <orientation evidence="1">Matrix side</orientation>
    </subcellularLocation>
</comment>
<evidence type="ECO:0000256" key="7">
    <source>
        <dbReference type="ARBA" id="ARBA00022946"/>
    </source>
</evidence>
<feature type="binding site" evidence="12">
    <location>
        <position position="155"/>
    </location>
    <ligand>
        <name>Zn(2+)</name>
        <dbReference type="ChEBI" id="CHEBI:29105"/>
    </ligand>
</feature>
<evidence type="ECO:0000256" key="2">
    <source>
        <dbReference type="ARBA" id="ARBA00004673"/>
    </source>
</evidence>
<evidence type="ECO:0000256" key="11">
    <source>
        <dbReference type="ARBA" id="ARBA00070613"/>
    </source>
</evidence>
<comment type="similarity">
    <text evidence="3">Belongs to the cytochrome c oxidase subunit 5B family.</text>
</comment>
<keyword evidence="6 12" id="KW-0862">Zinc</keyword>
<organism evidence="13 14">
    <name type="scientific">Metschnikowia pulcherrima</name>
    <dbReference type="NCBI Taxonomy" id="27326"/>
    <lineage>
        <taxon>Eukaryota</taxon>
        <taxon>Fungi</taxon>
        <taxon>Dikarya</taxon>
        <taxon>Ascomycota</taxon>
        <taxon>Saccharomycotina</taxon>
        <taxon>Pichiomycetes</taxon>
        <taxon>Metschnikowiaceae</taxon>
        <taxon>Metschnikowia</taxon>
    </lineage>
</organism>
<dbReference type="InterPro" id="IPR002124">
    <property type="entry name" value="Cyt_c_oxidase_su5b"/>
</dbReference>
<dbReference type="PROSITE" id="PS51359">
    <property type="entry name" value="COX5B_2"/>
    <property type="match status" value="1"/>
</dbReference>
<evidence type="ECO:0000313" key="13">
    <source>
        <dbReference type="EMBL" id="KAF8005181.1"/>
    </source>
</evidence>
<dbReference type="PANTHER" id="PTHR10122">
    <property type="entry name" value="CYTOCHROME C OXIDASE SUBUNIT 5B, MITOCHONDRIAL"/>
    <property type="match status" value="1"/>
</dbReference>
<gene>
    <name evidence="13" type="ORF">HF325_000638</name>
</gene>
<evidence type="ECO:0000256" key="6">
    <source>
        <dbReference type="ARBA" id="ARBA00022833"/>
    </source>
</evidence>
<dbReference type="FunFam" id="2.60.11.10:FF:000003">
    <property type="entry name" value="Cytochrome c oxidase subunit IV"/>
    <property type="match status" value="1"/>
</dbReference>
<keyword evidence="9" id="KW-0472">Membrane</keyword>
<dbReference type="CDD" id="cd00924">
    <property type="entry name" value="Cyt_c_Oxidase_Vb"/>
    <property type="match status" value="1"/>
</dbReference>
<evidence type="ECO:0000256" key="12">
    <source>
        <dbReference type="PIRSR" id="PIRSR602124-2"/>
    </source>
</evidence>
<reference evidence="13" key="1">
    <citation type="submission" date="2020-10" db="EMBL/GenBank/DDBJ databases">
        <title>The Whole-Genome Sequence of Metschnikowia persimmonesis, a Novel Endophytic Yeast Species Isolated from Medicinal Plant Diospyros kaki Thumb.</title>
        <authorList>
            <person name="Rahmat E."/>
            <person name="Kang Y."/>
        </authorList>
    </citation>
    <scope>NUCLEOTIDE SEQUENCE</scope>
    <source>
        <strain evidence="13">KIOM G15050</strain>
    </source>
</reference>
<evidence type="ECO:0000256" key="8">
    <source>
        <dbReference type="ARBA" id="ARBA00023128"/>
    </source>
</evidence>
<comment type="caution">
    <text evidence="13">The sequence shown here is derived from an EMBL/GenBank/DDBJ whole genome shotgun (WGS) entry which is preliminary data.</text>
</comment>
<protein>
    <recommendedName>
        <fullName evidence="11">Cytochrome c oxidase subunit 4, mitochondrial</fullName>
    </recommendedName>
    <alternativeName>
        <fullName evidence="10">Cytochrome c oxidase polypeptide IV</fullName>
    </alternativeName>
</protein>
<dbReference type="AlphaFoldDB" id="A0A8H7GZN5"/>
<proteinExistence type="inferred from homology"/>
<keyword evidence="5" id="KW-0999">Mitochondrion inner membrane</keyword>
<dbReference type="SUPFAM" id="SSF57802">
    <property type="entry name" value="Rubredoxin-like"/>
    <property type="match status" value="1"/>
</dbReference>
<keyword evidence="14" id="KW-1185">Reference proteome</keyword>
<evidence type="ECO:0000256" key="4">
    <source>
        <dbReference type="ARBA" id="ARBA00022723"/>
    </source>
</evidence>
<dbReference type="Pfam" id="PF01215">
    <property type="entry name" value="COX5B"/>
    <property type="match status" value="1"/>
</dbReference>
<keyword evidence="8" id="KW-0496">Mitochondrion</keyword>
<comment type="pathway">
    <text evidence="2">Energy metabolism; oxidative phosphorylation.</text>
</comment>
<feature type="binding site" evidence="12">
    <location>
        <position position="158"/>
    </location>
    <ligand>
        <name>Zn(2+)</name>
        <dbReference type="ChEBI" id="CHEBI:29105"/>
    </ligand>
</feature>
<keyword evidence="4 12" id="KW-0479">Metal-binding</keyword>
<sequence>MTLIHPEPLLGPSRRAKGVSPQLSRTFFRAARQSRALSSSRIVFNGTKLQSKTAANLAEVTGPDSSLIGPGAKPGTIPTDVDQATGLERFELLGKMEGVDVFDMENPIFEGKGTMKDPFMVPTYIGYRYVGCRGHGSQEHKPYWMKVEEENPGRCWQCGSVFAAKYVGEPGHNHH</sequence>
<feature type="binding site" evidence="12">
    <location>
        <position position="140"/>
    </location>
    <ligand>
        <name>Zn(2+)</name>
        <dbReference type="ChEBI" id="CHEBI:29105"/>
    </ligand>
</feature>
<dbReference type="GO" id="GO:0005743">
    <property type="term" value="C:mitochondrial inner membrane"/>
    <property type="evidence" value="ECO:0007669"/>
    <property type="project" value="UniProtKB-SubCell"/>
</dbReference>
<evidence type="ECO:0000256" key="5">
    <source>
        <dbReference type="ARBA" id="ARBA00022792"/>
    </source>
</evidence>
<dbReference type="Proteomes" id="UP000649328">
    <property type="component" value="Unassembled WGS sequence"/>
</dbReference>
<dbReference type="PANTHER" id="PTHR10122:SF0">
    <property type="entry name" value="CYTOCHROME C OXIDASE SUBUNIT 5B, ISOFORM A-RELATED"/>
    <property type="match status" value="1"/>
</dbReference>
<dbReference type="GO" id="GO:0045277">
    <property type="term" value="C:respiratory chain complex IV"/>
    <property type="evidence" value="ECO:0007669"/>
    <property type="project" value="InterPro"/>
</dbReference>